<dbReference type="Proteomes" id="UP000053257">
    <property type="component" value="Unassembled WGS sequence"/>
</dbReference>
<accession>A0A0C3S4B2</accession>
<sequence length="587" mass="66713">MNLLRSFVRASPTFRLCKTHLRTWSGFRLASTSSKHHSFIANIVLPLSERLANDQPQRALKFFHSYMKRKPLGSETRFVAYVKAISLFMNHGHLTSAGTVYVRMQAEGYIPPRSIQASLAILRSLSHERSEDALLRAAGKAFYSEGFDEQDFRAVLRIIYRQTRLSSSVYDALLTLFIQSRGSEDYILSVKTEAWLASIRTRRGSFGQVLRYPPELLTHSRSPACDEAREDELTTLRNMAERDPEMAPVIHSALRRMEFSGGAQDRIFYNVILSTMEAKQRYEDAFTLYRMLMASDIAILPDVFTFGTLRRALAAVSRPRSIRTRRFKRPDNTPSLRKLFQNILHSHHQFVSNSVPAVAVNGSLLNKIIADLMAARDYAAAYVAVRAYRILKIPITLATYRAVVCSLMVRLEAEKYELAWSGDPQQYWAYRFLGYRIQKVDICLAESILEGARNPALHLEPLRTWTEKEVIRHAGDIGAYMAAENTADVFGVTHRNISHECAGKSRYRVPTGVNLLGMLEGGIDEFSATPLQRILRRALLAEHPRTFIAPAKKISMDIHHARSEMIPPQEKKKAQASLSWREGTHHS</sequence>
<name>A0A0C3S4B2_PHLG1</name>
<dbReference type="InterPro" id="IPR011990">
    <property type="entry name" value="TPR-like_helical_dom_sf"/>
</dbReference>
<dbReference type="Gene3D" id="1.25.40.10">
    <property type="entry name" value="Tetratricopeptide repeat domain"/>
    <property type="match status" value="1"/>
</dbReference>
<dbReference type="OrthoDB" id="185373at2759"/>
<reference evidence="2 3" key="1">
    <citation type="journal article" date="2014" name="PLoS Genet.">
        <title>Analysis of the Phlebiopsis gigantea genome, transcriptome and secretome provides insight into its pioneer colonization strategies of wood.</title>
        <authorList>
            <person name="Hori C."/>
            <person name="Ishida T."/>
            <person name="Igarashi K."/>
            <person name="Samejima M."/>
            <person name="Suzuki H."/>
            <person name="Master E."/>
            <person name="Ferreira P."/>
            <person name="Ruiz-Duenas F.J."/>
            <person name="Held B."/>
            <person name="Canessa P."/>
            <person name="Larrondo L.F."/>
            <person name="Schmoll M."/>
            <person name="Druzhinina I.S."/>
            <person name="Kubicek C.P."/>
            <person name="Gaskell J.A."/>
            <person name="Kersten P."/>
            <person name="St John F."/>
            <person name="Glasner J."/>
            <person name="Sabat G."/>
            <person name="Splinter BonDurant S."/>
            <person name="Syed K."/>
            <person name="Yadav J."/>
            <person name="Mgbeahuruike A.C."/>
            <person name="Kovalchuk A."/>
            <person name="Asiegbu F.O."/>
            <person name="Lackner G."/>
            <person name="Hoffmeister D."/>
            <person name="Rencoret J."/>
            <person name="Gutierrez A."/>
            <person name="Sun H."/>
            <person name="Lindquist E."/>
            <person name="Barry K."/>
            <person name="Riley R."/>
            <person name="Grigoriev I.V."/>
            <person name="Henrissat B."/>
            <person name="Kues U."/>
            <person name="Berka R.M."/>
            <person name="Martinez A.T."/>
            <person name="Covert S.F."/>
            <person name="Blanchette R.A."/>
            <person name="Cullen D."/>
        </authorList>
    </citation>
    <scope>NUCLEOTIDE SEQUENCE [LARGE SCALE GENOMIC DNA]</scope>
    <source>
        <strain evidence="2 3">11061_1 CR5-6</strain>
    </source>
</reference>
<protein>
    <recommendedName>
        <fullName evidence="4">Pentacotripeptide-repeat region of PRORP domain-containing protein</fullName>
    </recommendedName>
</protein>
<organism evidence="2 3">
    <name type="scientific">Phlebiopsis gigantea (strain 11061_1 CR5-6)</name>
    <name type="common">White-rot fungus</name>
    <name type="synonym">Peniophora gigantea</name>
    <dbReference type="NCBI Taxonomy" id="745531"/>
    <lineage>
        <taxon>Eukaryota</taxon>
        <taxon>Fungi</taxon>
        <taxon>Dikarya</taxon>
        <taxon>Basidiomycota</taxon>
        <taxon>Agaricomycotina</taxon>
        <taxon>Agaricomycetes</taxon>
        <taxon>Polyporales</taxon>
        <taxon>Phanerochaetaceae</taxon>
        <taxon>Phlebiopsis</taxon>
    </lineage>
</organism>
<dbReference type="STRING" id="745531.A0A0C3S4B2"/>
<dbReference type="HOGENOM" id="CLU_026252_1_0_1"/>
<gene>
    <name evidence="2" type="ORF">PHLGIDRAFT_219845</name>
</gene>
<dbReference type="EMBL" id="KN840453">
    <property type="protein sequence ID" value="KIP10571.1"/>
    <property type="molecule type" value="Genomic_DNA"/>
</dbReference>
<feature type="region of interest" description="Disordered" evidence="1">
    <location>
        <begin position="565"/>
        <end position="587"/>
    </location>
</feature>
<evidence type="ECO:0000313" key="2">
    <source>
        <dbReference type="EMBL" id="KIP10571.1"/>
    </source>
</evidence>
<proteinExistence type="predicted"/>
<keyword evidence="3" id="KW-1185">Reference proteome</keyword>
<evidence type="ECO:0000313" key="3">
    <source>
        <dbReference type="Proteomes" id="UP000053257"/>
    </source>
</evidence>
<evidence type="ECO:0000256" key="1">
    <source>
        <dbReference type="SAM" id="MobiDB-lite"/>
    </source>
</evidence>
<evidence type="ECO:0008006" key="4">
    <source>
        <dbReference type="Google" id="ProtNLM"/>
    </source>
</evidence>
<dbReference type="AlphaFoldDB" id="A0A0C3S4B2"/>